<dbReference type="Gene3D" id="3.40.50.12780">
    <property type="entry name" value="N-terminal domain of ligase-like"/>
    <property type="match status" value="1"/>
</dbReference>
<evidence type="ECO:0000313" key="4">
    <source>
        <dbReference type="EMBL" id="CAE7441081.1"/>
    </source>
</evidence>
<dbReference type="GO" id="GO:0031956">
    <property type="term" value="F:medium-chain fatty acid-CoA ligase activity"/>
    <property type="evidence" value="ECO:0007669"/>
    <property type="project" value="TreeGrafter"/>
</dbReference>
<name>A0A812RKV4_9DINO</name>
<feature type="signal peptide" evidence="2">
    <location>
        <begin position="1"/>
        <end position="18"/>
    </location>
</feature>
<keyword evidence="5" id="KW-1185">Reference proteome</keyword>
<dbReference type="PANTHER" id="PTHR43201:SF32">
    <property type="entry name" value="2-SUCCINYLBENZOATE--COA LIGASE, CHLOROPLASTIC_PEROXISOMAL"/>
    <property type="match status" value="1"/>
</dbReference>
<dbReference type="Proteomes" id="UP000604046">
    <property type="component" value="Unassembled WGS sequence"/>
</dbReference>
<dbReference type="AlphaFoldDB" id="A0A812RKV4"/>
<dbReference type="Pfam" id="PF00501">
    <property type="entry name" value="AMP-binding"/>
    <property type="match status" value="1"/>
</dbReference>
<dbReference type="GO" id="GO:0006631">
    <property type="term" value="P:fatty acid metabolic process"/>
    <property type="evidence" value="ECO:0007669"/>
    <property type="project" value="TreeGrafter"/>
</dbReference>
<protein>
    <recommendedName>
        <fullName evidence="3">AMP-dependent synthetase/ligase domain-containing protein</fullName>
    </recommendedName>
</protein>
<dbReference type="InterPro" id="IPR000873">
    <property type="entry name" value="AMP-dep_synth/lig_dom"/>
</dbReference>
<dbReference type="SUPFAM" id="SSF56801">
    <property type="entry name" value="Acetyl-CoA synthetase-like"/>
    <property type="match status" value="1"/>
</dbReference>
<comment type="caution">
    <text evidence="4">The sequence shown here is derived from an EMBL/GenBank/DDBJ whole genome shotgun (WGS) entry which is preliminary data.</text>
</comment>
<evidence type="ECO:0000259" key="3">
    <source>
        <dbReference type="Pfam" id="PF00501"/>
    </source>
</evidence>
<keyword evidence="2" id="KW-0732">Signal</keyword>
<dbReference type="PANTHER" id="PTHR43201">
    <property type="entry name" value="ACYL-COA SYNTHETASE"/>
    <property type="match status" value="1"/>
</dbReference>
<dbReference type="EMBL" id="CAJNDS010002341">
    <property type="protein sequence ID" value="CAE7441081.1"/>
    <property type="molecule type" value="Genomic_DNA"/>
</dbReference>
<proteinExistence type="predicted"/>
<organism evidence="4 5">
    <name type="scientific">Symbiodinium natans</name>
    <dbReference type="NCBI Taxonomy" id="878477"/>
    <lineage>
        <taxon>Eukaryota</taxon>
        <taxon>Sar</taxon>
        <taxon>Alveolata</taxon>
        <taxon>Dinophyceae</taxon>
        <taxon>Suessiales</taxon>
        <taxon>Symbiodiniaceae</taxon>
        <taxon>Symbiodinium</taxon>
    </lineage>
</organism>
<dbReference type="OrthoDB" id="10253869at2759"/>
<gene>
    <name evidence="4" type="ORF">SNAT2548_LOCUS23972</name>
</gene>
<evidence type="ECO:0000256" key="1">
    <source>
        <dbReference type="SAM" id="MobiDB-lite"/>
    </source>
</evidence>
<feature type="region of interest" description="Disordered" evidence="1">
    <location>
        <begin position="452"/>
        <end position="474"/>
    </location>
</feature>
<sequence length="474" mass="52724">MVTVGGLVTPLLSTLASGGTVVFSKFNAANHWKIVLKHGVTWYTAVPEMHKQILEQQNGQVLQRCQHSVRFIRNGSGCLPQEMRARCKLQVLAQLAVHCKLRSIPLSSERGKCQEFVDQMTRLFNTQVVVAYGMTEEELRAFGCRNREVGKPAKHICLRIFDENLRAVAHGVQGDLFGWAGRLEPSMFAGYWGPGVEEVNGRVFFTDSDGTRWYRTGDVGTQDPDGYVFIVGRMNNMMKINGYKVFPERMEQELEKKFPSLRFVLVGLSDENGADSLTLMVQKRHSESEDVSMVAICHEVAAIARFGVSFPLPKTAHLVSPEQRMTTKSSSKVDRKLAAALAQHADCLAQHHVLDLALFGGEPLDDRKPRDWWIALATKLLHALGVDDLDATTSVATLGLTSLQVMAFTNMMSIYTSEFLNTRVLISTVLHAQTLEELVDSFVATTSWRSLPTQPRRPARSGNVKLSPGCSYVP</sequence>
<dbReference type="InterPro" id="IPR042099">
    <property type="entry name" value="ANL_N_sf"/>
</dbReference>
<feature type="domain" description="AMP-dependent synthetase/ligase" evidence="3">
    <location>
        <begin position="5"/>
        <end position="192"/>
    </location>
</feature>
<accession>A0A812RKV4</accession>
<evidence type="ECO:0000256" key="2">
    <source>
        <dbReference type="SAM" id="SignalP"/>
    </source>
</evidence>
<feature type="chain" id="PRO_5032920354" description="AMP-dependent synthetase/ligase domain-containing protein" evidence="2">
    <location>
        <begin position="19"/>
        <end position="474"/>
    </location>
</feature>
<evidence type="ECO:0000313" key="5">
    <source>
        <dbReference type="Proteomes" id="UP000604046"/>
    </source>
</evidence>
<reference evidence="4" key="1">
    <citation type="submission" date="2021-02" db="EMBL/GenBank/DDBJ databases">
        <authorList>
            <person name="Dougan E. K."/>
            <person name="Rhodes N."/>
            <person name="Thang M."/>
            <person name="Chan C."/>
        </authorList>
    </citation>
    <scope>NUCLEOTIDE SEQUENCE</scope>
</reference>